<accession>A0ABX1DPW6</accession>
<comment type="caution">
    <text evidence="1">The sequence shown here is derived from an EMBL/GenBank/DDBJ whole genome shotgun (WGS) entry which is preliminary data.</text>
</comment>
<keyword evidence="2" id="KW-1185">Reference proteome</keyword>
<dbReference type="Proteomes" id="UP000704467">
    <property type="component" value="Unassembled WGS sequence"/>
</dbReference>
<evidence type="ECO:0000313" key="2">
    <source>
        <dbReference type="Proteomes" id="UP000704467"/>
    </source>
</evidence>
<dbReference type="EMBL" id="JAAVLN010000001">
    <property type="protein sequence ID" value="NKC03317.1"/>
    <property type="molecule type" value="Genomic_DNA"/>
</dbReference>
<proteinExistence type="predicted"/>
<name>A0ABX1DPW6_9HYPH</name>
<organism evidence="1 2">
    <name type="scientific">Brucella haematophila</name>
    <dbReference type="NCBI Taxonomy" id="419474"/>
    <lineage>
        <taxon>Bacteria</taxon>
        <taxon>Pseudomonadati</taxon>
        <taxon>Pseudomonadota</taxon>
        <taxon>Alphaproteobacteria</taxon>
        <taxon>Hyphomicrobiales</taxon>
        <taxon>Brucellaceae</taxon>
        <taxon>Brucella/Ochrobactrum group</taxon>
        <taxon>Brucella</taxon>
    </lineage>
</organism>
<dbReference type="RefSeq" id="WP_138787566.1">
    <property type="nucleotide sequence ID" value="NZ_JBHEEQ010000045.1"/>
</dbReference>
<gene>
    <name evidence="1" type="ORF">HED55_08145</name>
</gene>
<protein>
    <submittedName>
        <fullName evidence="1">Uncharacterized protein</fullName>
    </submittedName>
</protein>
<sequence length="119" mass="12926">MSDDILGSALEQDLLVCANCGCEYTHHFKVEVFHRKEDADTGHKVVIGTNADGEAPCTDKLTFTLNADVAVNGHFGPSARRHGLIISYICEECQKVSGIAIYQHKGQTFLECGWVGEAA</sequence>
<reference evidence="1 2" key="1">
    <citation type="submission" date="2020-03" db="EMBL/GenBank/DDBJ databases">
        <title>Whole genome sequencing of clinical and environmental type strains of Ochrobactrum.</title>
        <authorList>
            <person name="Dharne M."/>
        </authorList>
    </citation>
    <scope>NUCLEOTIDE SEQUENCE [LARGE SCALE GENOMIC DNA]</scope>
    <source>
        <strain evidence="1 2">CIP 109452</strain>
    </source>
</reference>
<evidence type="ECO:0000313" key="1">
    <source>
        <dbReference type="EMBL" id="NKC03317.1"/>
    </source>
</evidence>